<reference evidence="2" key="2">
    <citation type="journal article" date="2023" name="Plants (Basel)">
        <title>Annotation of the Turnera subulata (Passifloraceae) Draft Genome Reveals the S-Locus Evolved after the Divergence of Turneroideae from Passifloroideae in a Stepwise Manner.</title>
        <authorList>
            <person name="Henning P.M."/>
            <person name="Roalson E.H."/>
            <person name="Mir W."/>
            <person name="McCubbin A.G."/>
            <person name="Shore J.S."/>
        </authorList>
    </citation>
    <scope>NUCLEOTIDE SEQUENCE</scope>
    <source>
        <strain evidence="2">F60SS</strain>
    </source>
</reference>
<dbReference type="AlphaFoldDB" id="A0A9Q0FA55"/>
<evidence type="ECO:0000313" key="2">
    <source>
        <dbReference type="EMBL" id="KAJ4827606.1"/>
    </source>
</evidence>
<feature type="compositionally biased region" description="Basic residues" evidence="1">
    <location>
        <begin position="18"/>
        <end position="28"/>
    </location>
</feature>
<evidence type="ECO:0000256" key="1">
    <source>
        <dbReference type="SAM" id="MobiDB-lite"/>
    </source>
</evidence>
<dbReference type="Proteomes" id="UP001141552">
    <property type="component" value="Unassembled WGS sequence"/>
</dbReference>
<evidence type="ECO:0000313" key="3">
    <source>
        <dbReference type="Proteomes" id="UP001141552"/>
    </source>
</evidence>
<keyword evidence="3" id="KW-1185">Reference proteome</keyword>
<sequence length="88" mass="10390">MTSRLGKKTNNVEEIIRRSKSRSTHPWRHSGLYNHTPSQHPPRPYQPSLQVLEPHRRLHFHSRQQNQAMAPPPHPENKASLLHHHPRL</sequence>
<comment type="caution">
    <text evidence="2">The sequence shown here is derived from an EMBL/GenBank/DDBJ whole genome shotgun (WGS) entry which is preliminary data.</text>
</comment>
<feature type="region of interest" description="Disordered" evidence="1">
    <location>
        <begin position="1"/>
        <end position="88"/>
    </location>
</feature>
<dbReference type="EMBL" id="JAKUCV010006388">
    <property type="protein sequence ID" value="KAJ4827606.1"/>
    <property type="molecule type" value="Genomic_DNA"/>
</dbReference>
<reference evidence="2" key="1">
    <citation type="submission" date="2022-02" db="EMBL/GenBank/DDBJ databases">
        <authorList>
            <person name="Henning P.M."/>
            <person name="McCubbin A.G."/>
            <person name="Shore J.S."/>
        </authorList>
    </citation>
    <scope>NUCLEOTIDE SEQUENCE</scope>
    <source>
        <strain evidence="2">F60SS</strain>
        <tissue evidence="2">Leaves</tissue>
    </source>
</reference>
<accession>A0A9Q0FA55</accession>
<protein>
    <submittedName>
        <fullName evidence="2">Uncharacterized protein</fullName>
    </submittedName>
</protein>
<proteinExistence type="predicted"/>
<organism evidence="2 3">
    <name type="scientific">Turnera subulata</name>
    <dbReference type="NCBI Taxonomy" id="218843"/>
    <lineage>
        <taxon>Eukaryota</taxon>
        <taxon>Viridiplantae</taxon>
        <taxon>Streptophyta</taxon>
        <taxon>Embryophyta</taxon>
        <taxon>Tracheophyta</taxon>
        <taxon>Spermatophyta</taxon>
        <taxon>Magnoliopsida</taxon>
        <taxon>eudicotyledons</taxon>
        <taxon>Gunneridae</taxon>
        <taxon>Pentapetalae</taxon>
        <taxon>rosids</taxon>
        <taxon>fabids</taxon>
        <taxon>Malpighiales</taxon>
        <taxon>Passifloraceae</taxon>
        <taxon>Turnera</taxon>
    </lineage>
</organism>
<gene>
    <name evidence="2" type="ORF">Tsubulata_026413</name>
</gene>
<name>A0A9Q0FA55_9ROSI</name>